<evidence type="ECO:0000256" key="1">
    <source>
        <dbReference type="ARBA" id="ARBA00022490"/>
    </source>
</evidence>
<comment type="function">
    <text evidence="10">One of several proteins that assist in the late maturation steps of the functional core of the 30S ribosomal subunit. Helps release RbfA from mature subunits. May play a role in the assembly of ribosomal proteins into the subunit. Circularly permuted GTPase that catalyzes slow GTP hydrolysis, GTPase activity is stimulated by the 30S ribosomal subunit.</text>
</comment>
<feature type="domain" description="EngC GTPase" evidence="12">
    <location>
        <begin position="174"/>
        <end position="329"/>
    </location>
</feature>
<protein>
    <recommendedName>
        <fullName evidence="10">Small ribosomal subunit biogenesis GTPase RsgA</fullName>
        <ecNumber evidence="10">3.6.1.-</ecNumber>
    </recommendedName>
</protein>
<keyword evidence="5 10" id="KW-0547">Nucleotide-binding</keyword>
<feature type="binding site" evidence="10">
    <location>
        <position position="354"/>
    </location>
    <ligand>
        <name>Zn(2+)</name>
        <dbReference type="ChEBI" id="CHEBI:29105"/>
    </ligand>
</feature>
<dbReference type="InterPro" id="IPR027417">
    <property type="entry name" value="P-loop_NTPase"/>
</dbReference>
<keyword evidence="1 10" id="KW-0963">Cytoplasm</keyword>
<dbReference type="CDD" id="cd01854">
    <property type="entry name" value="YjeQ_EngC"/>
    <property type="match status" value="1"/>
</dbReference>
<keyword evidence="15" id="KW-1185">Reference proteome</keyword>
<evidence type="ECO:0000313" key="14">
    <source>
        <dbReference type="EMBL" id="NYI03271.1"/>
    </source>
</evidence>
<comment type="cofactor">
    <cofactor evidence="10">
        <name>Zn(2+)</name>
        <dbReference type="ChEBI" id="CHEBI:29105"/>
    </cofactor>
    <text evidence="10">Binds 1 zinc ion per subunit.</text>
</comment>
<name>A0A852ZXB0_9ACTN</name>
<keyword evidence="3 10" id="KW-0479">Metal-binding</keyword>
<feature type="binding site" evidence="10">
    <location>
        <begin position="213"/>
        <end position="216"/>
    </location>
    <ligand>
        <name>GTP</name>
        <dbReference type="ChEBI" id="CHEBI:37565"/>
    </ligand>
</feature>
<dbReference type="HAMAP" id="MF_01820">
    <property type="entry name" value="GTPase_RsgA"/>
    <property type="match status" value="1"/>
</dbReference>
<keyword evidence="8 10" id="KW-0694">RNA-binding</keyword>
<dbReference type="InterPro" id="IPR030378">
    <property type="entry name" value="G_CP_dom"/>
</dbReference>
<dbReference type="Gene3D" id="1.10.40.50">
    <property type="entry name" value="Probable gtpase engc, domain 3"/>
    <property type="match status" value="1"/>
</dbReference>
<feature type="compositionally biased region" description="Polar residues" evidence="11">
    <location>
        <begin position="1"/>
        <end position="13"/>
    </location>
</feature>
<evidence type="ECO:0000256" key="11">
    <source>
        <dbReference type="SAM" id="MobiDB-lite"/>
    </source>
</evidence>
<dbReference type="PANTHER" id="PTHR32120:SF10">
    <property type="entry name" value="SMALL RIBOSOMAL SUBUNIT BIOGENESIS GTPASE RSGA"/>
    <property type="match status" value="1"/>
</dbReference>
<evidence type="ECO:0000256" key="10">
    <source>
        <dbReference type="HAMAP-Rule" id="MF_01820"/>
    </source>
</evidence>
<dbReference type="EC" id="3.6.1.-" evidence="10"/>
<keyword evidence="9 10" id="KW-0342">GTP-binding</keyword>
<dbReference type="PANTHER" id="PTHR32120">
    <property type="entry name" value="SMALL RIBOSOMAL SUBUNIT BIOGENESIS GTPASE RSGA"/>
    <property type="match status" value="1"/>
</dbReference>
<evidence type="ECO:0000256" key="5">
    <source>
        <dbReference type="ARBA" id="ARBA00022741"/>
    </source>
</evidence>
<dbReference type="PROSITE" id="PS51721">
    <property type="entry name" value="G_CP"/>
    <property type="match status" value="1"/>
</dbReference>
<dbReference type="NCBIfam" id="TIGR00157">
    <property type="entry name" value="ribosome small subunit-dependent GTPase A"/>
    <property type="match status" value="1"/>
</dbReference>
<dbReference type="PROSITE" id="PS50936">
    <property type="entry name" value="ENGC_GTPASE"/>
    <property type="match status" value="1"/>
</dbReference>
<gene>
    <name evidence="10" type="primary">rsgA</name>
    <name evidence="14" type="ORF">FHU37_000214</name>
</gene>
<evidence type="ECO:0000256" key="3">
    <source>
        <dbReference type="ARBA" id="ARBA00022723"/>
    </source>
</evidence>
<dbReference type="GO" id="GO:0005525">
    <property type="term" value="F:GTP binding"/>
    <property type="evidence" value="ECO:0007669"/>
    <property type="project" value="UniProtKB-UniRule"/>
</dbReference>
<comment type="similarity">
    <text evidence="10">Belongs to the TRAFAC class YlqF/YawG GTPase family. RsgA subfamily.</text>
</comment>
<feature type="binding site" evidence="10">
    <location>
        <position position="367"/>
    </location>
    <ligand>
        <name>Zn(2+)</name>
        <dbReference type="ChEBI" id="CHEBI:29105"/>
    </ligand>
</feature>
<dbReference type="InterPro" id="IPR004881">
    <property type="entry name" value="Ribosome_biogen_GTPase_RsgA"/>
</dbReference>
<accession>A0A852ZXB0</accession>
<dbReference type="SUPFAM" id="SSF52540">
    <property type="entry name" value="P-loop containing nucleoside triphosphate hydrolases"/>
    <property type="match status" value="1"/>
</dbReference>
<feature type="binding site" evidence="10">
    <location>
        <position position="359"/>
    </location>
    <ligand>
        <name>Zn(2+)</name>
        <dbReference type="ChEBI" id="CHEBI:29105"/>
    </ligand>
</feature>
<evidence type="ECO:0000259" key="12">
    <source>
        <dbReference type="PROSITE" id="PS50936"/>
    </source>
</evidence>
<feature type="binding site" evidence="10">
    <location>
        <begin position="268"/>
        <end position="276"/>
    </location>
    <ligand>
        <name>GTP</name>
        <dbReference type="ChEBI" id="CHEBI:37565"/>
    </ligand>
</feature>
<dbReference type="GO" id="GO:0019843">
    <property type="term" value="F:rRNA binding"/>
    <property type="evidence" value="ECO:0007669"/>
    <property type="project" value="UniProtKB-KW"/>
</dbReference>
<dbReference type="GO" id="GO:0042274">
    <property type="term" value="P:ribosomal small subunit biogenesis"/>
    <property type="evidence" value="ECO:0007669"/>
    <property type="project" value="UniProtKB-UniRule"/>
</dbReference>
<keyword evidence="6 10" id="KW-0378">Hydrolase</keyword>
<evidence type="ECO:0000256" key="7">
    <source>
        <dbReference type="ARBA" id="ARBA00022833"/>
    </source>
</evidence>
<reference evidence="14 15" key="1">
    <citation type="submission" date="2020-07" db="EMBL/GenBank/DDBJ databases">
        <title>Sequencing the genomes of 1000 actinobacteria strains.</title>
        <authorList>
            <person name="Klenk H.-P."/>
        </authorList>
    </citation>
    <scope>NUCLEOTIDE SEQUENCE [LARGE SCALE GENOMIC DNA]</scope>
    <source>
        <strain evidence="14 15">DSM 42178</strain>
    </source>
</reference>
<evidence type="ECO:0000256" key="2">
    <source>
        <dbReference type="ARBA" id="ARBA00022517"/>
    </source>
</evidence>
<evidence type="ECO:0000313" key="15">
    <source>
        <dbReference type="Proteomes" id="UP000567795"/>
    </source>
</evidence>
<sequence length="431" mass="45127">MNEPFTTTDSSSLHGGAPSTAPATPPAPADPKWVLRHTADAATHGWTADLDHDLRDHLARLTGARSTGAAGRLRPGRVVRVERRFSEVAVDGRVVLADAQEVSSPDPLTTVCTGDWAVVELPATDGADGTDGAAGGRGRTAGPSQPVLRALLPRRTAFVRSTSSKRSEGQVVAANLDAVLVVVSLAVDPRAARVERLLALAWESGATPVVVLTKADTVDDAEQIHAEIAATAPGVQVLTVSARTGDGLDVLGAVLAGVAEHPTAALVGQSGAGKSTLANALLGAEVLATGAERSDGKGRHTTVRRELHVMPADGPVPGGGVLIDTPGLRGVGLYDSADGLRQVFAEIAELATGCRFGDCGHQGEPGCAVLAAVEDGTLARRRLDSYRKLLREEEWIASRSDARLRAERERQWKVIHKSVRAAGYRQDPRRR</sequence>
<organism evidence="14 15">
    <name type="scientific">Allostreptomyces psammosilenae</name>
    <dbReference type="NCBI Taxonomy" id="1892865"/>
    <lineage>
        <taxon>Bacteria</taxon>
        <taxon>Bacillati</taxon>
        <taxon>Actinomycetota</taxon>
        <taxon>Actinomycetes</taxon>
        <taxon>Kitasatosporales</taxon>
        <taxon>Streptomycetaceae</taxon>
        <taxon>Allostreptomyces</taxon>
    </lineage>
</organism>
<comment type="subunit">
    <text evidence="10">Monomer. Associates with 30S ribosomal subunit, binds 16S rRNA.</text>
</comment>
<comment type="subcellular location">
    <subcellularLocation>
        <location evidence="10">Cytoplasm</location>
    </subcellularLocation>
</comment>
<keyword evidence="7 10" id="KW-0862">Zinc</keyword>
<dbReference type="GO" id="GO:0003924">
    <property type="term" value="F:GTPase activity"/>
    <property type="evidence" value="ECO:0007669"/>
    <property type="project" value="UniProtKB-UniRule"/>
</dbReference>
<evidence type="ECO:0000256" key="9">
    <source>
        <dbReference type="ARBA" id="ARBA00023134"/>
    </source>
</evidence>
<feature type="binding site" evidence="10">
    <location>
        <position position="361"/>
    </location>
    <ligand>
        <name>Zn(2+)</name>
        <dbReference type="ChEBI" id="CHEBI:29105"/>
    </ligand>
</feature>
<dbReference type="AlphaFoldDB" id="A0A852ZXB0"/>
<keyword evidence="4 10" id="KW-0699">rRNA-binding</keyword>
<dbReference type="EMBL" id="JACBZD010000001">
    <property type="protein sequence ID" value="NYI03271.1"/>
    <property type="molecule type" value="Genomic_DNA"/>
</dbReference>
<comment type="caution">
    <text evidence="14">The sequence shown here is derived from an EMBL/GenBank/DDBJ whole genome shotgun (WGS) entry which is preliminary data.</text>
</comment>
<evidence type="ECO:0000256" key="4">
    <source>
        <dbReference type="ARBA" id="ARBA00022730"/>
    </source>
</evidence>
<evidence type="ECO:0000259" key="13">
    <source>
        <dbReference type="PROSITE" id="PS51721"/>
    </source>
</evidence>
<keyword evidence="2 10" id="KW-0690">Ribosome biogenesis</keyword>
<feature type="domain" description="CP-type G" evidence="13">
    <location>
        <begin position="166"/>
        <end position="331"/>
    </location>
</feature>
<dbReference type="Proteomes" id="UP000567795">
    <property type="component" value="Unassembled WGS sequence"/>
</dbReference>
<evidence type="ECO:0000256" key="8">
    <source>
        <dbReference type="ARBA" id="ARBA00022884"/>
    </source>
</evidence>
<feature type="region of interest" description="Disordered" evidence="11">
    <location>
        <begin position="123"/>
        <end position="144"/>
    </location>
</feature>
<dbReference type="GO" id="GO:0005737">
    <property type="term" value="C:cytoplasm"/>
    <property type="evidence" value="ECO:0007669"/>
    <property type="project" value="UniProtKB-SubCell"/>
</dbReference>
<feature type="region of interest" description="Disordered" evidence="11">
    <location>
        <begin position="1"/>
        <end position="30"/>
    </location>
</feature>
<dbReference type="GO" id="GO:0046872">
    <property type="term" value="F:metal ion binding"/>
    <property type="evidence" value="ECO:0007669"/>
    <property type="project" value="UniProtKB-KW"/>
</dbReference>
<evidence type="ECO:0000256" key="6">
    <source>
        <dbReference type="ARBA" id="ARBA00022801"/>
    </source>
</evidence>
<dbReference type="InterPro" id="IPR010914">
    <property type="entry name" value="RsgA_GTPase_dom"/>
</dbReference>
<dbReference type="Gene3D" id="3.40.50.300">
    <property type="entry name" value="P-loop containing nucleotide triphosphate hydrolases"/>
    <property type="match status" value="1"/>
</dbReference>
<proteinExistence type="inferred from homology"/>
<dbReference type="Pfam" id="PF03193">
    <property type="entry name" value="RsgA_GTPase"/>
    <property type="match status" value="1"/>
</dbReference>